<organism evidence="4">
    <name type="scientific">bioreactor metagenome</name>
    <dbReference type="NCBI Taxonomy" id="1076179"/>
    <lineage>
        <taxon>unclassified sequences</taxon>
        <taxon>metagenomes</taxon>
        <taxon>ecological metagenomes</taxon>
    </lineage>
</organism>
<dbReference type="GO" id="GO:0006614">
    <property type="term" value="P:SRP-dependent cotranslational protein targeting to membrane"/>
    <property type="evidence" value="ECO:0007669"/>
    <property type="project" value="InterPro"/>
</dbReference>
<dbReference type="InterPro" id="IPR027417">
    <property type="entry name" value="P-loop_NTPase"/>
</dbReference>
<keyword evidence="2" id="KW-0342">GTP-binding</keyword>
<accession>A0A645EM49</accession>
<keyword evidence="4" id="KW-0966">Cell projection</keyword>
<evidence type="ECO:0000259" key="3">
    <source>
        <dbReference type="SMART" id="SM00962"/>
    </source>
</evidence>
<keyword evidence="4" id="KW-0969">Cilium</keyword>
<protein>
    <submittedName>
        <fullName evidence="4">Flagellar biosynthesis protein FlhF</fullName>
    </submittedName>
</protein>
<name>A0A645EM49_9ZZZZ</name>
<gene>
    <name evidence="4" type="primary">flhF_7</name>
    <name evidence="4" type="ORF">SDC9_150314</name>
</gene>
<comment type="caution">
    <text evidence="4">The sequence shown here is derived from an EMBL/GenBank/DDBJ whole genome shotgun (WGS) entry which is preliminary data.</text>
</comment>
<evidence type="ECO:0000313" key="4">
    <source>
        <dbReference type="EMBL" id="MPN03091.1"/>
    </source>
</evidence>
<dbReference type="AlphaFoldDB" id="A0A645EM49"/>
<dbReference type="Pfam" id="PF00448">
    <property type="entry name" value="SRP54"/>
    <property type="match status" value="1"/>
</dbReference>
<reference evidence="4" key="1">
    <citation type="submission" date="2019-08" db="EMBL/GenBank/DDBJ databases">
        <authorList>
            <person name="Kucharzyk K."/>
            <person name="Murdoch R.W."/>
            <person name="Higgins S."/>
            <person name="Loffler F."/>
        </authorList>
    </citation>
    <scope>NUCLEOTIDE SEQUENCE</scope>
</reference>
<dbReference type="EMBL" id="VSSQ01049026">
    <property type="protein sequence ID" value="MPN03091.1"/>
    <property type="molecule type" value="Genomic_DNA"/>
</dbReference>
<keyword evidence="4" id="KW-0282">Flagellum</keyword>
<evidence type="ECO:0000256" key="2">
    <source>
        <dbReference type="ARBA" id="ARBA00023134"/>
    </source>
</evidence>
<proteinExistence type="predicted"/>
<dbReference type="GO" id="GO:0005525">
    <property type="term" value="F:GTP binding"/>
    <property type="evidence" value="ECO:0007669"/>
    <property type="project" value="UniProtKB-KW"/>
</dbReference>
<dbReference type="SUPFAM" id="SSF52540">
    <property type="entry name" value="P-loop containing nucleoside triphosphate hydrolases"/>
    <property type="match status" value="1"/>
</dbReference>
<keyword evidence="1" id="KW-0547">Nucleotide-binding</keyword>
<evidence type="ECO:0000256" key="1">
    <source>
        <dbReference type="ARBA" id="ARBA00022741"/>
    </source>
</evidence>
<dbReference type="Gene3D" id="3.40.50.300">
    <property type="entry name" value="P-loop containing nucleotide triphosphate hydrolases"/>
    <property type="match status" value="1"/>
</dbReference>
<feature type="domain" description="SRP54-type proteins GTP-binding" evidence="3">
    <location>
        <begin position="25"/>
        <end position="204"/>
    </location>
</feature>
<sequence length="207" mass="22779">MGEELHLARQVLLKTWRSYAGPVAPARHVFIGPPGSGKTTVLCKWLTQTVLIEGQKAKVWRLDGAQANLAESLSVHGEILGIPVHRAWKAQPQGGETQWIDLPGVSYQNTGALEQLSRELARLQPVNVHLVLNAAYTFPLLMAQIKGFARLPVSDLIFTHVDEERSLGKLWNFVLGTNFPISYLAGGQNIPGEFVKATPERLFPALT</sequence>
<dbReference type="InterPro" id="IPR000897">
    <property type="entry name" value="SRP54_GTPase_dom"/>
</dbReference>
<dbReference type="SMART" id="SM00962">
    <property type="entry name" value="SRP54"/>
    <property type="match status" value="1"/>
</dbReference>